<proteinExistence type="predicted"/>
<protein>
    <submittedName>
        <fullName evidence="3">Uncharacterized protein</fullName>
    </submittedName>
</protein>
<keyword evidence="1" id="KW-0812">Transmembrane</keyword>
<evidence type="ECO:0000313" key="5">
    <source>
        <dbReference type="Proteomes" id="UP000435112"/>
    </source>
</evidence>
<gene>
    <name evidence="2" type="ORF">PR002_g1458</name>
    <name evidence="3" type="ORF">PR003_g29167</name>
</gene>
<name>A0A6A4BJU8_9STRA</name>
<evidence type="ECO:0000256" key="1">
    <source>
        <dbReference type="SAM" id="Phobius"/>
    </source>
</evidence>
<keyword evidence="4" id="KW-1185">Reference proteome</keyword>
<dbReference type="EMBL" id="QXFT01004754">
    <property type="protein sequence ID" value="KAE9276050.1"/>
    <property type="molecule type" value="Genomic_DNA"/>
</dbReference>
<accession>A0A6A4BJU8</accession>
<keyword evidence="1" id="KW-1133">Transmembrane helix</keyword>
<comment type="caution">
    <text evidence="3">The sequence shown here is derived from an EMBL/GenBank/DDBJ whole genome shotgun (WGS) entry which is preliminary data.</text>
</comment>
<reference evidence="3 4" key="1">
    <citation type="submission" date="2018-08" db="EMBL/GenBank/DDBJ databases">
        <title>Genomic investigation of the strawberry pathogen Phytophthora fragariae indicates pathogenicity is determined by transcriptional variation in three key races.</title>
        <authorList>
            <person name="Adams T.M."/>
            <person name="Armitage A.D."/>
            <person name="Sobczyk M.K."/>
            <person name="Bates H.J."/>
            <person name="Dunwell J.M."/>
            <person name="Nellist C.F."/>
            <person name="Harrison R.J."/>
        </authorList>
    </citation>
    <scope>NUCLEOTIDE SEQUENCE [LARGE SCALE GENOMIC DNA]</scope>
    <source>
        <strain evidence="2 5">SCRP324</strain>
        <strain evidence="3 4">SCRP333</strain>
    </source>
</reference>
<feature type="transmembrane region" description="Helical" evidence="1">
    <location>
        <begin position="12"/>
        <end position="34"/>
    </location>
</feature>
<dbReference type="Proteomes" id="UP000434957">
    <property type="component" value="Unassembled WGS sequence"/>
</dbReference>
<dbReference type="AlphaFoldDB" id="A0A6A4BJU8"/>
<evidence type="ECO:0000313" key="2">
    <source>
        <dbReference type="EMBL" id="KAE9046753.1"/>
    </source>
</evidence>
<dbReference type="Proteomes" id="UP000435112">
    <property type="component" value="Unassembled WGS sequence"/>
</dbReference>
<sequence>MDFVSAWKPISGFRFVVAALPAAVCGVTSAYVYGAERYATAAAMVTSDGQPPGGDIQSHDLSPSFTG</sequence>
<evidence type="ECO:0000313" key="4">
    <source>
        <dbReference type="Proteomes" id="UP000434957"/>
    </source>
</evidence>
<organism evidence="3 4">
    <name type="scientific">Phytophthora rubi</name>
    <dbReference type="NCBI Taxonomy" id="129364"/>
    <lineage>
        <taxon>Eukaryota</taxon>
        <taxon>Sar</taxon>
        <taxon>Stramenopiles</taxon>
        <taxon>Oomycota</taxon>
        <taxon>Peronosporomycetes</taxon>
        <taxon>Peronosporales</taxon>
        <taxon>Peronosporaceae</taxon>
        <taxon>Phytophthora</taxon>
    </lineage>
</organism>
<evidence type="ECO:0000313" key="3">
    <source>
        <dbReference type="EMBL" id="KAE9276050.1"/>
    </source>
</evidence>
<keyword evidence="1" id="KW-0472">Membrane</keyword>
<dbReference type="EMBL" id="QXFU01000043">
    <property type="protein sequence ID" value="KAE9046753.1"/>
    <property type="molecule type" value="Genomic_DNA"/>
</dbReference>